<dbReference type="EMBL" id="VSWD01000012">
    <property type="protein sequence ID" value="KAK3085972.1"/>
    <property type="molecule type" value="Genomic_DNA"/>
</dbReference>
<dbReference type="PANTHER" id="PTHR32251">
    <property type="entry name" value="3-OXO-5-ALPHA-STEROID 4-DEHYDROGENASE"/>
    <property type="match status" value="1"/>
</dbReference>
<comment type="caution">
    <text evidence="2">The sequence shown here is derived from an EMBL/GenBank/DDBJ whole genome shotgun (WGS) entry which is preliminary data.</text>
</comment>
<dbReference type="PROSITE" id="PS50244">
    <property type="entry name" value="S5A_REDUCTASE"/>
    <property type="match status" value="1"/>
</dbReference>
<feature type="transmembrane region" description="Helical" evidence="1">
    <location>
        <begin position="12"/>
        <end position="30"/>
    </location>
</feature>
<dbReference type="Proteomes" id="UP001186944">
    <property type="component" value="Unassembled WGS sequence"/>
</dbReference>
<dbReference type="GO" id="GO:0016020">
    <property type="term" value="C:membrane"/>
    <property type="evidence" value="ECO:0007669"/>
    <property type="project" value="TreeGrafter"/>
</dbReference>
<keyword evidence="1" id="KW-1133">Transmembrane helix</keyword>
<evidence type="ECO:0000313" key="2">
    <source>
        <dbReference type="EMBL" id="KAK3085972.1"/>
    </source>
</evidence>
<dbReference type="Pfam" id="PF06966">
    <property type="entry name" value="DUF1295"/>
    <property type="match status" value="1"/>
</dbReference>
<dbReference type="AlphaFoldDB" id="A0AA88XR63"/>
<proteinExistence type="predicted"/>
<accession>A0AA88XR63</accession>
<organism evidence="2 3">
    <name type="scientific">Pinctada imbricata</name>
    <name type="common">Atlantic pearl-oyster</name>
    <name type="synonym">Pinctada martensii</name>
    <dbReference type="NCBI Taxonomy" id="66713"/>
    <lineage>
        <taxon>Eukaryota</taxon>
        <taxon>Metazoa</taxon>
        <taxon>Spiralia</taxon>
        <taxon>Lophotrochozoa</taxon>
        <taxon>Mollusca</taxon>
        <taxon>Bivalvia</taxon>
        <taxon>Autobranchia</taxon>
        <taxon>Pteriomorphia</taxon>
        <taxon>Pterioida</taxon>
        <taxon>Pterioidea</taxon>
        <taxon>Pteriidae</taxon>
        <taxon>Pinctada</taxon>
    </lineage>
</organism>
<name>A0AA88XR63_PINIB</name>
<sequence>MLWEMGNTIGKAAVVDFGIQWALWAVAAAFKTEKFYDLAGSGTFLYLALQSLKWGGTYHYRQRVQTGMVVSWAFRLGLYLFSRILKEGRDNRFNKVRDRPGVFFIYWTIQGLWVMLTIMPTLLLNDKKEDKPLGTRDYVGWGMWVVGFLMESIADYQKSAFRGNPDNQGKFIQHGLWSLVQYPNYLGEIMMWTGLYISASSVLKGWEHLSVISPIFTTYLLTRLSGIPLQERSAMRRYGSDPAYLAHIKKTPKLIPFIW</sequence>
<evidence type="ECO:0000313" key="3">
    <source>
        <dbReference type="Proteomes" id="UP001186944"/>
    </source>
</evidence>
<keyword evidence="1" id="KW-0472">Membrane</keyword>
<gene>
    <name evidence="2" type="ORF">FSP39_011459</name>
</gene>
<evidence type="ECO:0008006" key="4">
    <source>
        <dbReference type="Google" id="ProtNLM"/>
    </source>
</evidence>
<dbReference type="PANTHER" id="PTHR32251:SF17">
    <property type="entry name" value="STEROID 5-ALPHA REDUCTASE C-TERMINAL DOMAIN-CONTAINING PROTEIN"/>
    <property type="match status" value="1"/>
</dbReference>
<feature type="transmembrane region" description="Helical" evidence="1">
    <location>
        <begin position="64"/>
        <end position="81"/>
    </location>
</feature>
<protein>
    <recommendedName>
        <fullName evidence="4">Steroid 5-alpha reductase C-terminal domain-containing protein</fullName>
    </recommendedName>
</protein>
<dbReference type="Gene3D" id="1.20.120.1630">
    <property type="match status" value="1"/>
</dbReference>
<keyword evidence="3" id="KW-1185">Reference proteome</keyword>
<feature type="transmembrane region" description="Helical" evidence="1">
    <location>
        <begin position="102"/>
        <end position="123"/>
    </location>
</feature>
<dbReference type="InterPro" id="IPR010721">
    <property type="entry name" value="UstE-like"/>
</dbReference>
<reference evidence="2" key="1">
    <citation type="submission" date="2019-08" db="EMBL/GenBank/DDBJ databases">
        <title>The improved chromosome-level genome for the pearl oyster Pinctada fucata martensii using PacBio sequencing and Hi-C.</title>
        <authorList>
            <person name="Zheng Z."/>
        </authorList>
    </citation>
    <scope>NUCLEOTIDE SEQUENCE</scope>
    <source>
        <strain evidence="2">ZZ-2019</strain>
        <tissue evidence="2">Adductor muscle</tissue>
    </source>
</reference>
<evidence type="ECO:0000256" key="1">
    <source>
        <dbReference type="SAM" id="Phobius"/>
    </source>
</evidence>
<keyword evidence="1" id="KW-0812">Transmembrane</keyword>